<dbReference type="Proteomes" id="UP000414233">
    <property type="component" value="Unassembled WGS sequence"/>
</dbReference>
<dbReference type="Pfam" id="PF00202">
    <property type="entry name" value="Aminotran_3"/>
    <property type="match status" value="1"/>
</dbReference>
<dbReference type="InterPro" id="IPR015422">
    <property type="entry name" value="PyrdxlP-dep_Trfase_small"/>
</dbReference>
<sequence length="86" mass="9046">MFEEIRGLGLLLGAVLKPAYAGKAKDIVRAAEQSGLMLLIAGPDVIRFAPALNISAEEAEEGLRRLDAAVGAFVAAHPPAFMERTA</sequence>
<accession>A0A5E4RXJ7</accession>
<organism evidence="3 4">
    <name type="scientific">Pandoraea terrae</name>
    <dbReference type="NCBI Taxonomy" id="1537710"/>
    <lineage>
        <taxon>Bacteria</taxon>
        <taxon>Pseudomonadati</taxon>
        <taxon>Pseudomonadota</taxon>
        <taxon>Betaproteobacteria</taxon>
        <taxon>Burkholderiales</taxon>
        <taxon>Burkholderiaceae</taxon>
        <taxon>Pandoraea</taxon>
    </lineage>
</organism>
<dbReference type="PANTHER" id="PTHR11986">
    <property type="entry name" value="AMINOTRANSFERASE CLASS III"/>
    <property type="match status" value="1"/>
</dbReference>
<evidence type="ECO:0000256" key="1">
    <source>
        <dbReference type="ARBA" id="ARBA00001933"/>
    </source>
</evidence>
<dbReference type="InterPro" id="IPR005814">
    <property type="entry name" value="Aminotrans_3"/>
</dbReference>
<keyword evidence="4" id="KW-1185">Reference proteome</keyword>
<evidence type="ECO:0000313" key="4">
    <source>
        <dbReference type="Proteomes" id="UP000414233"/>
    </source>
</evidence>
<evidence type="ECO:0000313" key="3">
    <source>
        <dbReference type="EMBL" id="VVD67835.1"/>
    </source>
</evidence>
<dbReference type="InterPro" id="IPR015424">
    <property type="entry name" value="PyrdxlP-dep_Trfase"/>
</dbReference>
<comment type="cofactor">
    <cofactor evidence="1">
        <name>pyridoxal 5'-phosphate</name>
        <dbReference type="ChEBI" id="CHEBI:597326"/>
    </cofactor>
</comment>
<keyword evidence="2" id="KW-0032">Aminotransferase</keyword>
<name>A0A5E4RXJ7_9BURK</name>
<keyword evidence="2" id="KW-0808">Transferase</keyword>
<protein>
    <submittedName>
        <fullName evidence="3">Succinylornithine transaminase</fullName>
    </submittedName>
</protein>
<dbReference type="SUPFAM" id="SSF53383">
    <property type="entry name" value="PLP-dependent transferases"/>
    <property type="match status" value="1"/>
</dbReference>
<dbReference type="GO" id="GO:0042802">
    <property type="term" value="F:identical protein binding"/>
    <property type="evidence" value="ECO:0007669"/>
    <property type="project" value="TreeGrafter"/>
</dbReference>
<dbReference type="GO" id="GO:0030170">
    <property type="term" value="F:pyridoxal phosphate binding"/>
    <property type="evidence" value="ECO:0007669"/>
    <property type="project" value="InterPro"/>
</dbReference>
<dbReference type="PANTHER" id="PTHR11986:SF113">
    <property type="entry name" value="SUCCINYLORNITHINE TRANSAMINASE"/>
    <property type="match status" value="1"/>
</dbReference>
<dbReference type="EMBL" id="CABPRZ010000002">
    <property type="protein sequence ID" value="VVD67835.1"/>
    <property type="molecule type" value="Genomic_DNA"/>
</dbReference>
<dbReference type="AlphaFoldDB" id="A0A5E4RXJ7"/>
<reference evidence="3 4" key="1">
    <citation type="submission" date="2019-08" db="EMBL/GenBank/DDBJ databases">
        <authorList>
            <person name="Peeters C."/>
        </authorList>
    </citation>
    <scope>NUCLEOTIDE SEQUENCE [LARGE SCALE GENOMIC DNA]</scope>
    <source>
        <strain evidence="3 4">LMG 30175</strain>
    </source>
</reference>
<dbReference type="Gene3D" id="3.90.1150.10">
    <property type="entry name" value="Aspartate Aminotransferase, domain 1"/>
    <property type="match status" value="1"/>
</dbReference>
<gene>
    <name evidence="3" type="primary">astC_1</name>
    <name evidence="3" type="ORF">PTE30175_00413</name>
</gene>
<dbReference type="GO" id="GO:0008483">
    <property type="term" value="F:transaminase activity"/>
    <property type="evidence" value="ECO:0007669"/>
    <property type="project" value="UniProtKB-KW"/>
</dbReference>
<dbReference type="InterPro" id="IPR050103">
    <property type="entry name" value="Class-III_PLP-dep_AT"/>
</dbReference>
<evidence type="ECO:0000256" key="2">
    <source>
        <dbReference type="ARBA" id="ARBA00022576"/>
    </source>
</evidence>
<proteinExistence type="predicted"/>